<reference evidence="3" key="1">
    <citation type="journal article" date="2022" name="Forests">
        <title>Identification of Endophytic Microbiota of Phytoplasma-Infected Russian Olive Trees Elaeagnus angustifolia L. in the Northwest of Iran.</title>
        <authorList>
            <person name="Azizpour N."/>
            <person name="Nematollahi S."/>
            <person name="Khakvar R."/>
            <person name="Jamshidi M."/>
            <person name="Norouzi-Beirami M.H."/>
        </authorList>
    </citation>
    <scope>NUCLEOTIDE SEQUENCE [LARGE SCALE GENOMIC DNA]</scope>
    <source>
        <strain evidence="3">TBZ1</strain>
    </source>
</reference>
<keyword evidence="1" id="KW-0472">Membrane</keyword>
<keyword evidence="3" id="KW-1185">Reference proteome</keyword>
<gene>
    <name evidence="2" type="ORF">KEC49_02235</name>
</gene>
<comment type="caution">
    <text evidence="2">The sequence shown here is derived from an EMBL/GenBank/DDBJ whole genome shotgun (WGS) entry which is preliminary data.</text>
</comment>
<dbReference type="EMBL" id="JAHFWK010000053">
    <property type="protein sequence ID" value="MBT1576971.1"/>
    <property type="molecule type" value="Genomic_DNA"/>
</dbReference>
<proteinExistence type="predicted"/>
<organism evidence="2 3">
    <name type="scientific">'Elaeagnus angustifolia' witches'-broom phytoplasma</name>
    <dbReference type="NCBI Taxonomy" id="1538355"/>
    <lineage>
        <taxon>Bacteria</taxon>
        <taxon>Bacillati</taxon>
        <taxon>Mycoplasmatota</taxon>
        <taxon>Mollicutes</taxon>
        <taxon>Acholeplasmatales</taxon>
        <taxon>Acholeplasmataceae</taxon>
        <taxon>Candidatus Phytoplasma</taxon>
        <taxon>16SrI (Aster yellows group)</taxon>
    </lineage>
</organism>
<feature type="transmembrane region" description="Helical" evidence="1">
    <location>
        <begin position="16"/>
        <end position="36"/>
    </location>
</feature>
<dbReference type="Proteomes" id="UP000707147">
    <property type="component" value="Unassembled WGS sequence"/>
</dbReference>
<sequence>MMDIQQTIINIVESKVFISFSSFIFGIFIYWLYFYIKELKSKYDFSDELRDVVNHYLKKGKISISEYGALVRLMANMGNYLGIYRKHVETMIKEFGENGGLNFSEGIFDEKDNNQENKENNNNLDEILKENLKLKNQLNNIKNPLIAESIDDTGNDF</sequence>
<name>A0ABS5V9G2_9MOLU</name>
<keyword evidence="1" id="KW-0812">Transmembrane</keyword>
<protein>
    <submittedName>
        <fullName evidence="2">Uncharacterized protein</fullName>
    </submittedName>
</protein>
<evidence type="ECO:0000256" key="1">
    <source>
        <dbReference type="SAM" id="Phobius"/>
    </source>
</evidence>
<keyword evidence="1" id="KW-1133">Transmembrane helix</keyword>
<evidence type="ECO:0000313" key="3">
    <source>
        <dbReference type="Proteomes" id="UP000707147"/>
    </source>
</evidence>
<accession>A0ABS5V9G2</accession>
<evidence type="ECO:0000313" key="2">
    <source>
        <dbReference type="EMBL" id="MBT1576971.1"/>
    </source>
</evidence>